<gene>
    <name evidence="1" type="ORF">Pla144_31320</name>
</gene>
<dbReference type="Proteomes" id="UP000318437">
    <property type="component" value="Unassembled WGS sequence"/>
</dbReference>
<sequence>MRSREFILNQSLWTPLLSRSPGHLYGDGGGIAGLWVKCQAGFVGMLNLWSRLRKKGRIKMDKSHEESGGIEVSTSAVKISGTAYKDIQPLVVRSVRLAEEVLKVLEPVVGLPADFLEHHLKRFRDKYRDRLNEIPEDYRQPPPFRLGCVVLKEVAFFANEEDLQDLFASLLASGSDARICDRAHPSYASVITELSSLDAGVLRLTYVNSPKFNRYSSGIDKCFEPLIEEVGSESFQKSVENLIRLGLVKYFKGSEYQFSNEVDEFLNLIKQSIAEPDSETPKKPEHEKSMERLEFIRKFREFANSFEQKVSFELTGYGRDFTRVCIPET</sequence>
<comment type="caution">
    <text evidence="1">The sequence shown here is derived from an EMBL/GenBank/DDBJ whole genome shotgun (WGS) entry which is preliminary data.</text>
</comment>
<dbReference type="OrthoDB" id="2339567at2"/>
<reference evidence="1 2" key="1">
    <citation type="submission" date="2019-02" db="EMBL/GenBank/DDBJ databases">
        <title>Deep-cultivation of Planctomycetes and their phenomic and genomic characterization uncovers novel biology.</title>
        <authorList>
            <person name="Wiegand S."/>
            <person name="Jogler M."/>
            <person name="Boedeker C."/>
            <person name="Pinto D."/>
            <person name="Vollmers J."/>
            <person name="Rivas-Marin E."/>
            <person name="Kohn T."/>
            <person name="Peeters S.H."/>
            <person name="Heuer A."/>
            <person name="Rast P."/>
            <person name="Oberbeckmann S."/>
            <person name="Bunk B."/>
            <person name="Jeske O."/>
            <person name="Meyerdierks A."/>
            <person name="Storesund J.E."/>
            <person name="Kallscheuer N."/>
            <person name="Luecker S."/>
            <person name="Lage O.M."/>
            <person name="Pohl T."/>
            <person name="Merkel B.J."/>
            <person name="Hornburger P."/>
            <person name="Mueller R.-W."/>
            <person name="Bruemmer F."/>
            <person name="Labrenz M."/>
            <person name="Spormann A.M."/>
            <person name="Op Den Camp H."/>
            <person name="Overmann J."/>
            <person name="Amann R."/>
            <person name="Jetten M.S.M."/>
            <person name="Mascher T."/>
            <person name="Medema M.H."/>
            <person name="Devos D.P."/>
            <person name="Kaster A.-K."/>
            <person name="Ovreas L."/>
            <person name="Rohde M."/>
            <person name="Galperin M.Y."/>
            <person name="Jogler C."/>
        </authorList>
    </citation>
    <scope>NUCLEOTIDE SEQUENCE [LARGE SCALE GENOMIC DNA]</scope>
    <source>
        <strain evidence="1 2">Pla144</strain>
    </source>
</reference>
<name>A0A5C6CNF6_9BACT</name>
<dbReference type="Pfam" id="PF14337">
    <property type="entry name" value="Abi_alpha"/>
    <property type="match status" value="1"/>
</dbReference>
<proteinExistence type="predicted"/>
<evidence type="ECO:0008006" key="3">
    <source>
        <dbReference type="Google" id="ProtNLM"/>
    </source>
</evidence>
<dbReference type="AlphaFoldDB" id="A0A5C6CNF6"/>
<organism evidence="1 2">
    <name type="scientific">Bythopirellula polymerisocia</name>
    <dbReference type="NCBI Taxonomy" id="2528003"/>
    <lineage>
        <taxon>Bacteria</taxon>
        <taxon>Pseudomonadati</taxon>
        <taxon>Planctomycetota</taxon>
        <taxon>Planctomycetia</taxon>
        <taxon>Pirellulales</taxon>
        <taxon>Lacipirellulaceae</taxon>
        <taxon>Bythopirellula</taxon>
    </lineage>
</organism>
<protein>
    <recommendedName>
        <fullName evidence="3">DUF4393 domain-containing protein</fullName>
    </recommendedName>
</protein>
<accession>A0A5C6CNF6</accession>
<evidence type="ECO:0000313" key="1">
    <source>
        <dbReference type="EMBL" id="TWU25918.1"/>
    </source>
</evidence>
<evidence type="ECO:0000313" key="2">
    <source>
        <dbReference type="Proteomes" id="UP000318437"/>
    </source>
</evidence>
<dbReference type="InterPro" id="IPR025506">
    <property type="entry name" value="Abi_alpha"/>
</dbReference>
<dbReference type="EMBL" id="SJPS01000004">
    <property type="protein sequence ID" value="TWU25918.1"/>
    <property type="molecule type" value="Genomic_DNA"/>
</dbReference>
<keyword evidence="2" id="KW-1185">Reference proteome</keyword>